<dbReference type="EMBL" id="BOQP01000027">
    <property type="protein sequence ID" value="GIM76141.1"/>
    <property type="molecule type" value="Genomic_DNA"/>
</dbReference>
<evidence type="ECO:0000256" key="1">
    <source>
        <dbReference type="SAM" id="MobiDB-lite"/>
    </source>
</evidence>
<accession>A0A919SPS9</accession>
<reference evidence="2" key="1">
    <citation type="submission" date="2021-03" db="EMBL/GenBank/DDBJ databases">
        <title>Whole genome shotgun sequence of Actinoplanes consettensis NBRC 14913.</title>
        <authorList>
            <person name="Komaki H."/>
            <person name="Tamura T."/>
        </authorList>
    </citation>
    <scope>NUCLEOTIDE SEQUENCE</scope>
    <source>
        <strain evidence="2">NBRC 14913</strain>
    </source>
</reference>
<sequence length="106" mass="11634">MVIRGRLVPERLARPGGGVLPQLHRDVATTRPVVVISPRTASEASYADDHGRGQNKGFAGSHENHLSDPKVTECFRNVTLKVRSVTGDVKISAMNDRWLYIAASDR</sequence>
<comment type="caution">
    <text evidence="2">The sequence shown here is derived from an EMBL/GenBank/DDBJ whole genome shotgun (WGS) entry which is preliminary data.</text>
</comment>
<protein>
    <submittedName>
        <fullName evidence="2">Uncharacterized protein</fullName>
    </submittedName>
</protein>
<dbReference type="Proteomes" id="UP000680865">
    <property type="component" value="Unassembled WGS sequence"/>
</dbReference>
<proteinExistence type="predicted"/>
<evidence type="ECO:0000313" key="2">
    <source>
        <dbReference type="EMBL" id="GIM76141.1"/>
    </source>
</evidence>
<organism evidence="2 3">
    <name type="scientific">Winogradskya consettensis</name>
    <dbReference type="NCBI Taxonomy" id="113560"/>
    <lineage>
        <taxon>Bacteria</taxon>
        <taxon>Bacillati</taxon>
        <taxon>Actinomycetota</taxon>
        <taxon>Actinomycetes</taxon>
        <taxon>Micromonosporales</taxon>
        <taxon>Micromonosporaceae</taxon>
        <taxon>Winogradskya</taxon>
    </lineage>
</organism>
<feature type="region of interest" description="Disordered" evidence="1">
    <location>
        <begin position="40"/>
        <end position="66"/>
    </location>
</feature>
<dbReference type="AlphaFoldDB" id="A0A919SPS9"/>
<gene>
    <name evidence="2" type="ORF">Aco04nite_48850</name>
</gene>
<name>A0A919SPS9_9ACTN</name>
<keyword evidence="3" id="KW-1185">Reference proteome</keyword>
<evidence type="ECO:0000313" key="3">
    <source>
        <dbReference type="Proteomes" id="UP000680865"/>
    </source>
</evidence>